<reference evidence="2 3" key="1">
    <citation type="submission" date="2019-12" db="EMBL/GenBank/DDBJ databases">
        <title>Genomic-based taxomic classification of the family Erythrobacteraceae.</title>
        <authorList>
            <person name="Xu L."/>
        </authorList>
    </citation>
    <scope>NUCLEOTIDE SEQUENCE [LARGE SCALE GENOMIC DNA]</scope>
    <source>
        <strain evidence="2 3">KCTC 42006</strain>
    </source>
</reference>
<gene>
    <name evidence="2" type="ORF">GRI35_09320</name>
</gene>
<keyword evidence="1" id="KW-0472">Membrane</keyword>
<dbReference type="EMBL" id="WTYZ01000001">
    <property type="protein sequence ID" value="MXO83559.1"/>
    <property type="molecule type" value="Genomic_DNA"/>
</dbReference>
<feature type="transmembrane region" description="Helical" evidence="1">
    <location>
        <begin position="148"/>
        <end position="172"/>
    </location>
</feature>
<accession>A0A844ZCL5</accession>
<evidence type="ECO:0000313" key="2">
    <source>
        <dbReference type="EMBL" id="MXO83559.1"/>
    </source>
</evidence>
<sequence>MTDLPLPDWAALAPEARFCAPDEFRSKQTMFEKRIRRRNMVEYAAGALVIAVFGWVGWLTFSVGEYFVSTSWFAMIACTVVVLLNLRRVGSPLPHNPEISCQAHLRAQMVHQHKAISSVGRWYIGPFIPGMFLVFAAMAELTARTTGWVIALGGISGPAVFSGGIMLFVAWLNRRAARDLAIRIAELDRLASA</sequence>
<feature type="transmembrane region" description="Helical" evidence="1">
    <location>
        <begin position="122"/>
        <end position="142"/>
    </location>
</feature>
<evidence type="ECO:0000256" key="1">
    <source>
        <dbReference type="SAM" id="Phobius"/>
    </source>
</evidence>
<protein>
    <submittedName>
        <fullName evidence="2">Uncharacterized protein</fullName>
    </submittedName>
</protein>
<dbReference type="AlphaFoldDB" id="A0A844ZCL5"/>
<keyword evidence="3" id="KW-1185">Reference proteome</keyword>
<keyword evidence="1" id="KW-1133">Transmembrane helix</keyword>
<name>A0A844ZCL5_9SPHN</name>
<dbReference type="Proteomes" id="UP000460290">
    <property type="component" value="Unassembled WGS sequence"/>
</dbReference>
<feature type="transmembrane region" description="Helical" evidence="1">
    <location>
        <begin position="66"/>
        <end position="86"/>
    </location>
</feature>
<feature type="transmembrane region" description="Helical" evidence="1">
    <location>
        <begin position="40"/>
        <end position="60"/>
    </location>
</feature>
<dbReference type="RefSeq" id="WP_160613902.1">
    <property type="nucleotide sequence ID" value="NZ_JAUFQM010000001.1"/>
</dbReference>
<keyword evidence="1" id="KW-0812">Transmembrane</keyword>
<evidence type="ECO:0000313" key="3">
    <source>
        <dbReference type="Proteomes" id="UP000460290"/>
    </source>
</evidence>
<proteinExistence type="predicted"/>
<organism evidence="2 3">
    <name type="scientific">Pontixanthobacter aestiaquae</name>
    <dbReference type="NCBI Taxonomy" id="1509367"/>
    <lineage>
        <taxon>Bacteria</taxon>
        <taxon>Pseudomonadati</taxon>
        <taxon>Pseudomonadota</taxon>
        <taxon>Alphaproteobacteria</taxon>
        <taxon>Sphingomonadales</taxon>
        <taxon>Erythrobacteraceae</taxon>
        <taxon>Pontixanthobacter</taxon>
    </lineage>
</organism>
<comment type="caution">
    <text evidence="2">The sequence shown here is derived from an EMBL/GenBank/DDBJ whole genome shotgun (WGS) entry which is preliminary data.</text>
</comment>
<dbReference type="OrthoDB" id="8777999at2"/>